<reference evidence="2" key="1">
    <citation type="submission" date="2020-11" db="EMBL/GenBank/DDBJ databases">
        <authorList>
            <consortium name="DOE Joint Genome Institute"/>
            <person name="Ahrendt S."/>
            <person name="Riley R."/>
            <person name="Andreopoulos W."/>
            <person name="Labutti K."/>
            <person name="Pangilinan J."/>
            <person name="Ruiz-Duenas F.J."/>
            <person name="Barrasa J.M."/>
            <person name="Sanchez-Garcia M."/>
            <person name="Camarero S."/>
            <person name="Miyauchi S."/>
            <person name="Serrano A."/>
            <person name="Linde D."/>
            <person name="Babiker R."/>
            <person name="Drula E."/>
            <person name="Ayuso-Fernandez I."/>
            <person name="Pacheco R."/>
            <person name="Padilla G."/>
            <person name="Ferreira P."/>
            <person name="Barriuso J."/>
            <person name="Kellner H."/>
            <person name="Castanera R."/>
            <person name="Alfaro M."/>
            <person name="Ramirez L."/>
            <person name="Pisabarro A.G."/>
            <person name="Kuo A."/>
            <person name="Tritt A."/>
            <person name="Lipzen A."/>
            <person name="He G."/>
            <person name="Yan M."/>
            <person name="Ng V."/>
            <person name="Cullen D."/>
            <person name="Martin F."/>
            <person name="Rosso M.-N."/>
            <person name="Henrissat B."/>
            <person name="Hibbett D."/>
            <person name="Martinez A.T."/>
            <person name="Grigoriev I.V."/>
        </authorList>
    </citation>
    <scope>NUCLEOTIDE SEQUENCE</scope>
    <source>
        <strain evidence="2">CIRM-BRFM 674</strain>
    </source>
</reference>
<evidence type="ECO:0000313" key="3">
    <source>
        <dbReference type="Proteomes" id="UP000807469"/>
    </source>
</evidence>
<protein>
    <recommendedName>
        <fullName evidence="1">HNH nuclease domain-containing protein</fullName>
    </recommendedName>
</protein>
<dbReference type="AlphaFoldDB" id="A0A9P5Z7K1"/>
<proteinExistence type="predicted"/>
<evidence type="ECO:0000259" key="1">
    <source>
        <dbReference type="Pfam" id="PF13391"/>
    </source>
</evidence>
<accession>A0A9P5Z7K1</accession>
<dbReference type="EMBL" id="MU155176">
    <property type="protein sequence ID" value="KAF9481635.1"/>
    <property type="molecule type" value="Genomic_DNA"/>
</dbReference>
<sequence>MSGLPDAKRIADFIAHGRLSKIPRTGCFQISRMEAAHIIPFSLNKFQSPTEQLLASLTWDMLRAWTGIHPEELRGRQIDSPSNQIYLNTAEHLLFDTFQFGFEERPNFPDSYLIKSNLQGVGIIPHIVTFRNVRNSGVDAPNPRFLKAHLAIGKVISSSGYANH</sequence>
<dbReference type="Pfam" id="PF13391">
    <property type="entry name" value="HNH_2"/>
    <property type="match status" value="1"/>
</dbReference>
<organism evidence="2 3">
    <name type="scientific">Pholiota conissans</name>
    <dbReference type="NCBI Taxonomy" id="109636"/>
    <lineage>
        <taxon>Eukaryota</taxon>
        <taxon>Fungi</taxon>
        <taxon>Dikarya</taxon>
        <taxon>Basidiomycota</taxon>
        <taxon>Agaricomycotina</taxon>
        <taxon>Agaricomycetes</taxon>
        <taxon>Agaricomycetidae</taxon>
        <taxon>Agaricales</taxon>
        <taxon>Agaricineae</taxon>
        <taxon>Strophariaceae</taxon>
        <taxon>Pholiota</taxon>
    </lineage>
</organism>
<dbReference type="Proteomes" id="UP000807469">
    <property type="component" value="Unassembled WGS sequence"/>
</dbReference>
<name>A0A9P5Z7K1_9AGAR</name>
<evidence type="ECO:0000313" key="2">
    <source>
        <dbReference type="EMBL" id="KAF9481635.1"/>
    </source>
</evidence>
<dbReference type="InterPro" id="IPR003615">
    <property type="entry name" value="HNH_nuc"/>
</dbReference>
<comment type="caution">
    <text evidence="2">The sequence shown here is derived from an EMBL/GenBank/DDBJ whole genome shotgun (WGS) entry which is preliminary data.</text>
</comment>
<keyword evidence="3" id="KW-1185">Reference proteome</keyword>
<dbReference type="OrthoDB" id="3163863at2759"/>
<feature type="domain" description="HNH nuclease" evidence="1">
    <location>
        <begin position="32"/>
        <end position="103"/>
    </location>
</feature>
<gene>
    <name evidence="2" type="ORF">BDN70DRAFT_876119</name>
</gene>